<dbReference type="InterPro" id="IPR012001">
    <property type="entry name" value="Thiamin_PyroP_enz_TPP-bd_dom"/>
</dbReference>
<organism evidence="18 19">
    <name type="scientific">Sumerlaea chitinivorans</name>
    <dbReference type="NCBI Taxonomy" id="2250252"/>
    <lineage>
        <taxon>Bacteria</taxon>
        <taxon>Candidatus Sumerlaeota</taxon>
        <taxon>Candidatus Sumerlaeia</taxon>
        <taxon>Candidatus Sumerlaeales</taxon>
        <taxon>Candidatus Sumerlaeaceae</taxon>
        <taxon>Candidatus Sumerlaea</taxon>
    </lineage>
</organism>
<evidence type="ECO:0000259" key="16">
    <source>
        <dbReference type="Pfam" id="PF02775"/>
    </source>
</evidence>
<comment type="cofactor">
    <cofactor evidence="14">
        <name>Mg(2+)</name>
        <dbReference type="ChEBI" id="CHEBI:18420"/>
    </cofactor>
    <text evidence="14">Binds 1 Mg(2+) ion per subunit.</text>
</comment>
<dbReference type="GO" id="GO:0005948">
    <property type="term" value="C:acetolactate synthase complex"/>
    <property type="evidence" value="ECO:0007669"/>
    <property type="project" value="TreeGrafter"/>
</dbReference>
<keyword evidence="7 14" id="KW-0808">Transferase</keyword>
<evidence type="ECO:0000256" key="6">
    <source>
        <dbReference type="ARBA" id="ARBA00022630"/>
    </source>
</evidence>
<evidence type="ECO:0000256" key="7">
    <source>
        <dbReference type="ARBA" id="ARBA00022679"/>
    </source>
</evidence>
<evidence type="ECO:0000256" key="2">
    <source>
        <dbReference type="ARBA" id="ARBA00005025"/>
    </source>
</evidence>
<dbReference type="GO" id="GO:0000287">
    <property type="term" value="F:magnesium ion binding"/>
    <property type="evidence" value="ECO:0007669"/>
    <property type="project" value="UniProtKB-UniRule"/>
</dbReference>
<dbReference type="InterPro" id="IPR012846">
    <property type="entry name" value="Acetolactate_synth_lsu"/>
</dbReference>
<dbReference type="Gene3D" id="3.40.50.970">
    <property type="match status" value="2"/>
</dbReference>
<dbReference type="InterPro" id="IPR029035">
    <property type="entry name" value="DHS-like_NAD/FAD-binding_dom"/>
</dbReference>
<dbReference type="CDD" id="cd07035">
    <property type="entry name" value="TPP_PYR_POX_like"/>
    <property type="match status" value="1"/>
</dbReference>
<dbReference type="NCBIfam" id="TIGR00118">
    <property type="entry name" value="acolac_lg"/>
    <property type="match status" value="1"/>
</dbReference>
<feature type="domain" description="Thiamine pyrophosphate enzyme N-terminal TPP-binding" evidence="17">
    <location>
        <begin position="4"/>
        <end position="117"/>
    </location>
</feature>
<dbReference type="CDD" id="cd02015">
    <property type="entry name" value="TPP_AHAS"/>
    <property type="match status" value="1"/>
</dbReference>
<comment type="cofactor">
    <cofactor evidence="14">
        <name>thiamine diphosphate</name>
        <dbReference type="ChEBI" id="CHEBI:58937"/>
    </cofactor>
    <text evidence="14">Binds 1 thiamine pyrophosphate per subunit.</text>
</comment>
<evidence type="ECO:0000313" key="18">
    <source>
        <dbReference type="EMBL" id="AXA35041.1"/>
    </source>
</evidence>
<proteinExistence type="inferred from homology"/>
<name>A0A2Z4Y1G1_SUMC1</name>
<evidence type="ECO:0000256" key="4">
    <source>
        <dbReference type="ARBA" id="ARBA00013145"/>
    </source>
</evidence>
<dbReference type="PANTHER" id="PTHR18968">
    <property type="entry name" value="THIAMINE PYROPHOSPHATE ENZYMES"/>
    <property type="match status" value="1"/>
</dbReference>
<evidence type="ECO:0000256" key="5">
    <source>
        <dbReference type="ARBA" id="ARBA00022605"/>
    </source>
</evidence>
<evidence type="ECO:0000259" key="17">
    <source>
        <dbReference type="Pfam" id="PF02776"/>
    </source>
</evidence>
<dbReference type="PANTHER" id="PTHR18968:SF170">
    <property type="entry name" value="ACETOLACTATE SYNTHASE ISOZYME 1 LARGE SUBUNIT"/>
    <property type="match status" value="1"/>
</dbReference>
<dbReference type="InterPro" id="IPR011766">
    <property type="entry name" value="TPP_enzyme_TPP-bd"/>
</dbReference>
<dbReference type="GO" id="GO:0003984">
    <property type="term" value="F:acetolactate synthase activity"/>
    <property type="evidence" value="ECO:0007669"/>
    <property type="project" value="UniProtKB-EC"/>
</dbReference>
<dbReference type="UniPathway" id="UPA00049">
    <property type="reaction ID" value="UER00059"/>
</dbReference>
<reference evidence="18 19" key="1">
    <citation type="submission" date="2018-05" db="EMBL/GenBank/DDBJ databases">
        <title>A metagenomic window into the 2 km-deep terrestrial subsurface aquifer revealed taxonomically and functionally diverse microbial community comprising novel uncultured bacterial lineages.</title>
        <authorList>
            <person name="Kadnikov V.V."/>
            <person name="Mardanov A.V."/>
            <person name="Beletsky A.V."/>
            <person name="Banks D."/>
            <person name="Pimenov N.V."/>
            <person name="Frank Y.A."/>
            <person name="Karnachuk O.V."/>
            <person name="Ravin N.V."/>
        </authorList>
    </citation>
    <scope>NUCLEOTIDE SEQUENCE [LARGE SCALE GENOMIC DNA]</scope>
    <source>
        <strain evidence="18">BY</strain>
    </source>
</reference>
<dbReference type="EC" id="2.2.1.6" evidence="4 14"/>
<gene>
    <name evidence="18" type="ORF">BRCON_0264</name>
</gene>
<evidence type="ECO:0000259" key="15">
    <source>
        <dbReference type="Pfam" id="PF00205"/>
    </source>
</evidence>
<evidence type="ECO:0000256" key="1">
    <source>
        <dbReference type="ARBA" id="ARBA00004974"/>
    </source>
</evidence>
<dbReference type="UniPathway" id="UPA00047">
    <property type="reaction ID" value="UER00055"/>
</dbReference>
<dbReference type="Proteomes" id="UP000262583">
    <property type="component" value="Chromosome"/>
</dbReference>
<keyword evidence="12 14" id="KW-0100">Branched-chain amino acid biosynthesis</keyword>
<dbReference type="InterPro" id="IPR045229">
    <property type="entry name" value="TPP_enz"/>
</dbReference>
<dbReference type="InterPro" id="IPR000399">
    <property type="entry name" value="TPP-bd_CS"/>
</dbReference>
<dbReference type="PROSITE" id="PS00187">
    <property type="entry name" value="TPP_ENZYMES"/>
    <property type="match status" value="1"/>
</dbReference>
<comment type="pathway">
    <text evidence="2 14">Amino-acid biosynthesis; L-valine biosynthesis; L-valine from pyruvate: step 1/4.</text>
</comment>
<keyword evidence="10 14" id="KW-0460">Magnesium</keyword>
<evidence type="ECO:0000256" key="14">
    <source>
        <dbReference type="RuleBase" id="RU003591"/>
    </source>
</evidence>
<keyword evidence="6" id="KW-0285">Flavoprotein</keyword>
<keyword evidence="11 14" id="KW-0786">Thiamine pyrophosphate</keyword>
<dbReference type="EMBL" id="CP030759">
    <property type="protein sequence ID" value="AXA35041.1"/>
    <property type="molecule type" value="Genomic_DNA"/>
</dbReference>
<feature type="domain" description="Thiamine pyrophosphate enzyme TPP-binding" evidence="16">
    <location>
        <begin position="383"/>
        <end position="531"/>
    </location>
</feature>
<comment type="pathway">
    <text evidence="1 14">Amino-acid biosynthesis; L-isoleucine biosynthesis; L-isoleucine from 2-oxobutanoate: step 1/4.</text>
</comment>
<dbReference type="GO" id="GO:0009097">
    <property type="term" value="P:isoleucine biosynthetic process"/>
    <property type="evidence" value="ECO:0007669"/>
    <property type="project" value="UniProtKB-UniPathway"/>
</dbReference>
<dbReference type="KEGG" id="schv:BRCON_0264"/>
<dbReference type="Pfam" id="PF02775">
    <property type="entry name" value="TPP_enzyme_C"/>
    <property type="match status" value="1"/>
</dbReference>
<dbReference type="FunFam" id="3.40.50.1220:FF:000008">
    <property type="entry name" value="Acetolactate synthase"/>
    <property type="match status" value="1"/>
</dbReference>
<keyword evidence="8 14" id="KW-0479">Metal-binding</keyword>
<evidence type="ECO:0000256" key="13">
    <source>
        <dbReference type="ARBA" id="ARBA00048670"/>
    </source>
</evidence>
<dbReference type="InterPro" id="IPR039368">
    <property type="entry name" value="AHAS_TPP"/>
</dbReference>
<evidence type="ECO:0000256" key="8">
    <source>
        <dbReference type="ARBA" id="ARBA00022723"/>
    </source>
</evidence>
<keyword evidence="5 14" id="KW-0028">Amino-acid biosynthesis</keyword>
<comment type="catalytic activity">
    <reaction evidence="13 14">
        <text>2 pyruvate + H(+) = (2S)-2-acetolactate + CO2</text>
        <dbReference type="Rhea" id="RHEA:25249"/>
        <dbReference type="ChEBI" id="CHEBI:15361"/>
        <dbReference type="ChEBI" id="CHEBI:15378"/>
        <dbReference type="ChEBI" id="CHEBI:16526"/>
        <dbReference type="ChEBI" id="CHEBI:58476"/>
        <dbReference type="EC" id="2.2.1.6"/>
    </reaction>
</comment>
<dbReference type="GO" id="GO:0030976">
    <property type="term" value="F:thiamine pyrophosphate binding"/>
    <property type="evidence" value="ECO:0007669"/>
    <property type="project" value="UniProtKB-UniRule"/>
</dbReference>
<evidence type="ECO:0000256" key="11">
    <source>
        <dbReference type="ARBA" id="ARBA00023052"/>
    </source>
</evidence>
<evidence type="ECO:0000256" key="12">
    <source>
        <dbReference type="ARBA" id="ARBA00023304"/>
    </source>
</evidence>
<evidence type="ECO:0000256" key="10">
    <source>
        <dbReference type="ARBA" id="ARBA00022842"/>
    </source>
</evidence>
<dbReference type="GO" id="GO:0009099">
    <property type="term" value="P:L-valine biosynthetic process"/>
    <property type="evidence" value="ECO:0007669"/>
    <property type="project" value="UniProtKB-UniPathway"/>
</dbReference>
<protein>
    <recommendedName>
        <fullName evidence="4 14">Acetolactate synthase</fullName>
        <ecNumber evidence="4 14">2.2.1.6</ecNumber>
    </recommendedName>
</protein>
<keyword evidence="9" id="KW-0274">FAD</keyword>
<feature type="domain" description="Thiamine pyrophosphate enzyme central" evidence="15">
    <location>
        <begin position="190"/>
        <end position="324"/>
    </location>
</feature>
<accession>A0A2Z4Y1G1</accession>
<dbReference type="Gene3D" id="3.40.50.1220">
    <property type="entry name" value="TPP-binding domain"/>
    <property type="match status" value="1"/>
</dbReference>
<sequence length="563" mass="59812">MEATGAQIITILLERHGIRYIPGIPGGANLPLYDALRASSIQHILARHEQGGGFIAQGIARSTGRTAVCFATSGPGATNLLTAIADAKLDSVPLVAITGQVPLRMVGTDAFQEIDTYGLTIPISKHNYLARSAEELLEILPEAFRIAASGRPGPVVIDVPKDVQNQKVQFDRLPDPLPLEPLPVPTPEAIRAALELIERARRPVILIGAGVVNAQAGPAVIQLAEKLSAPMASTLHGLGAVPSNHPAMLGMVGMHGAKSTNLILHEADLLIALGMRFDDRATGKAEEFCPQAAILHVDIDRSELGKIKTPSVAVQADVGMFLKAVLDELPPAGCRAEWLARVEHLRDQYPLDTPGANDPLQPYGAVLQTARILEKDPPIVVTDVGQHQMWTAQAFPFSFNRQWLTSGGLGTMGFGLPAAIGAALANPHKTVVCFSGDGSLLMNIQEFATAAELGVNVKVMLMNNAHLGLVRQQQELFYGGRYHASRFEAQPDFVAIARAFGVAGYDLGSTSDPLDLLEQALLAEGPCLVNVPIPETMNVLPMVPPGAPNTQMIEGGTYASASR</sequence>
<comment type="similarity">
    <text evidence="3 14">Belongs to the TPP enzyme family.</text>
</comment>
<dbReference type="InterPro" id="IPR012000">
    <property type="entry name" value="Thiamin_PyroP_enz_cen_dom"/>
</dbReference>
<dbReference type="AlphaFoldDB" id="A0A2Z4Y1G1"/>
<evidence type="ECO:0000313" key="19">
    <source>
        <dbReference type="Proteomes" id="UP000262583"/>
    </source>
</evidence>
<dbReference type="Pfam" id="PF00205">
    <property type="entry name" value="TPP_enzyme_M"/>
    <property type="match status" value="1"/>
</dbReference>
<dbReference type="SUPFAM" id="SSF52467">
    <property type="entry name" value="DHS-like NAD/FAD-binding domain"/>
    <property type="match status" value="1"/>
</dbReference>
<evidence type="ECO:0000256" key="9">
    <source>
        <dbReference type="ARBA" id="ARBA00022827"/>
    </source>
</evidence>
<dbReference type="InterPro" id="IPR029061">
    <property type="entry name" value="THDP-binding"/>
</dbReference>
<evidence type="ECO:0000256" key="3">
    <source>
        <dbReference type="ARBA" id="ARBA00007812"/>
    </source>
</evidence>
<dbReference type="Pfam" id="PF02776">
    <property type="entry name" value="TPP_enzyme_N"/>
    <property type="match status" value="1"/>
</dbReference>
<dbReference type="SUPFAM" id="SSF52518">
    <property type="entry name" value="Thiamin diphosphate-binding fold (THDP-binding)"/>
    <property type="match status" value="2"/>
</dbReference>
<dbReference type="FunFam" id="3.40.50.970:FF:000016">
    <property type="entry name" value="Acetolactate synthase"/>
    <property type="match status" value="1"/>
</dbReference>
<dbReference type="FunFam" id="3.40.50.970:FF:000007">
    <property type="entry name" value="Acetolactate synthase"/>
    <property type="match status" value="1"/>
</dbReference>
<dbReference type="GO" id="GO:0050660">
    <property type="term" value="F:flavin adenine dinucleotide binding"/>
    <property type="evidence" value="ECO:0007669"/>
    <property type="project" value="InterPro"/>
</dbReference>